<dbReference type="CDD" id="cd00055">
    <property type="entry name" value="EGF_Lam"/>
    <property type="match status" value="16"/>
</dbReference>
<keyword evidence="7 10" id="KW-1015">Disulfide bond</keyword>
<evidence type="ECO:0000256" key="10">
    <source>
        <dbReference type="PROSITE-ProRule" id="PRU00460"/>
    </source>
</evidence>
<keyword evidence="3" id="KW-0272">Extracellular matrix</keyword>
<dbReference type="Gene3D" id="2.170.300.10">
    <property type="entry name" value="Tie2 ligand-binding domain superfamily"/>
    <property type="match status" value="1"/>
</dbReference>
<comment type="subcellular location">
    <subcellularLocation>
        <location evidence="1">Secreted</location>
        <location evidence="1">Extracellular space</location>
        <location evidence="1">Extracellular matrix</location>
        <location evidence="1">Basement membrane</location>
    </subcellularLocation>
</comment>
<feature type="disulfide bond" evidence="10">
    <location>
        <begin position="1018"/>
        <end position="1027"/>
    </location>
</feature>
<feature type="disulfide bond" evidence="10">
    <location>
        <begin position="1760"/>
        <end position="1772"/>
    </location>
</feature>
<accession>A0AAU9WHA1</accession>
<feature type="domain" description="Laminin EGF-like" evidence="12">
    <location>
        <begin position="2507"/>
        <end position="2552"/>
    </location>
</feature>
<feature type="region of interest" description="Disordered" evidence="11">
    <location>
        <begin position="597"/>
        <end position="620"/>
    </location>
</feature>
<dbReference type="GO" id="GO:0009887">
    <property type="term" value="P:animal organ morphogenesis"/>
    <property type="evidence" value="ECO:0007669"/>
    <property type="project" value="TreeGrafter"/>
</dbReference>
<keyword evidence="8" id="KW-0325">Glycoprotein</keyword>
<evidence type="ECO:0000256" key="5">
    <source>
        <dbReference type="ARBA" id="ARBA00022737"/>
    </source>
</evidence>
<proteinExistence type="predicted"/>
<dbReference type="EMBL" id="CALNXJ010000012">
    <property type="protein sequence ID" value="CAH3110305.1"/>
    <property type="molecule type" value="Genomic_DNA"/>
</dbReference>
<feature type="domain" description="Laminin EGF-like" evidence="12">
    <location>
        <begin position="1863"/>
        <end position="1915"/>
    </location>
</feature>
<dbReference type="InterPro" id="IPR002049">
    <property type="entry name" value="LE_dom"/>
</dbReference>
<keyword evidence="4" id="KW-0732">Signal</keyword>
<feature type="compositionally biased region" description="Low complexity" evidence="11">
    <location>
        <begin position="601"/>
        <end position="620"/>
    </location>
</feature>
<evidence type="ECO:0000256" key="2">
    <source>
        <dbReference type="ARBA" id="ARBA00022525"/>
    </source>
</evidence>
<name>A0AAU9WHA1_9CNID</name>
<feature type="disulfide bond" evidence="10">
    <location>
        <begin position="759"/>
        <end position="771"/>
    </location>
</feature>
<keyword evidence="9 10" id="KW-0424">Laminin EGF-like domain</keyword>
<feature type="compositionally biased region" description="Polar residues" evidence="11">
    <location>
        <begin position="28"/>
        <end position="38"/>
    </location>
</feature>
<evidence type="ECO:0000256" key="11">
    <source>
        <dbReference type="SAM" id="MobiDB-lite"/>
    </source>
</evidence>
<dbReference type="Gene3D" id="2.10.25.10">
    <property type="entry name" value="Laminin"/>
    <property type="match status" value="14"/>
</dbReference>
<feature type="disulfide bond" evidence="10">
    <location>
        <begin position="2528"/>
        <end position="2537"/>
    </location>
</feature>
<dbReference type="InterPro" id="IPR000742">
    <property type="entry name" value="EGF"/>
</dbReference>
<feature type="domain" description="Laminin EGF-like" evidence="12">
    <location>
        <begin position="759"/>
        <end position="804"/>
    </location>
</feature>
<evidence type="ECO:0000256" key="6">
    <source>
        <dbReference type="ARBA" id="ARBA00022869"/>
    </source>
</evidence>
<feature type="compositionally biased region" description="Polar residues" evidence="11">
    <location>
        <begin position="50"/>
        <end position="66"/>
    </location>
</feature>
<comment type="caution">
    <text evidence="13">The sequence shown here is derived from an EMBL/GenBank/DDBJ whole genome shotgun (WGS) entry which is preliminary data.</text>
</comment>
<feature type="disulfide bond" evidence="10">
    <location>
        <begin position="944"/>
        <end position="956"/>
    </location>
</feature>
<dbReference type="FunFam" id="2.10.25.10:FF:000090">
    <property type="entry name" value="laminin subunit alpha"/>
    <property type="match status" value="2"/>
</dbReference>
<keyword evidence="14" id="KW-1185">Reference proteome</keyword>
<dbReference type="PROSITE" id="PS50027">
    <property type="entry name" value="EGF_LAM_2"/>
    <property type="match status" value="9"/>
</dbReference>
<dbReference type="SUPFAM" id="SSF57196">
    <property type="entry name" value="EGF/Laminin"/>
    <property type="match status" value="14"/>
</dbReference>
<feature type="disulfide bond" evidence="10">
    <location>
        <begin position="919"/>
        <end position="928"/>
    </location>
</feature>
<dbReference type="FunFam" id="2.10.25.10:FF:000209">
    <property type="entry name" value="Laminin subunit alpha 5"/>
    <property type="match status" value="6"/>
</dbReference>
<feature type="domain" description="Laminin EGF-like" evidence="12">
    <location>
        <begin position="805"/>
        <end position="857"/>
    </location>
</feature>
<organism evidence="13 14">
    <name type="scientific">Pocillopora meandrina</name>
    <dbReference type="NCBI Taxonomy" id="46732"/>
    <lineage>
        <taxon>Eukaryota</taxon>
        <taxon>Metazoa</taxon>
        <taxon>Cnidaria</taxon>
        <taxon>Anthozoa</taxon>
        <taxon>Hexacorallia</taxon>
        <taxon>Scleractinia</taxon>
        <taxon>Astrocoeniina</taxon>
        <taxon>Pocilloporidae</taxon>
        <taxon>Pocillopora</taxon>
    </lineage>
</organism>
<evidence type="ECO:0000256" key="4">
    <source>
        <dbReference type="ARBA" id="ARBA00022729"/>
    </source>
</evidence>
<sequence>MEESERSSKVISTTDNFFTRTALHTTTKTFSGSSTVKSSAAPPSGEMSAVSDSPSMANDRSTVSTPSTVNVAMTRISSEEKRLSSLAKTTAVTTPEDKTTVSIAGKTSAVLFAVKNDTVPSSKIRSSVPTVAESNSVYPTKVLSLLPPTVEIIGASIPKKNATVSTSKENTIFPDSASSHYNTTTISKPKGNTMAPSSKDAKKMSTLSTIVKTNSLATTDEISSMTATIASTSLAYPIEASAVSNKENNTLASHGVFTTVATTVENTTMSIIVENTARATIVKNTSLFTVVRNAAEKTTTVTEPVTVYPTTMEVTTQTTTMETDTEITSVADKSESSTVEITTEPTIVESTTGLTTTEVTSVATTLETTESTTLEATTMPNIEETTTVPTSVETMTNPTTVETTTVPTTMETTKLPNTVETKNVPITTPTTVEKTTEPTTLEATTMPNTVKTTTVSSTMEVMTDPTTVENTTVPTTVETTKLPNTVEKKNVPITMPTTVETTTEPTILEATTMPNTVETTTLPTTMETTTDPTSVETAAVPTTMETTNVPTSLETTIKSTTMESTTLLSTVETSTVPTTVETTTESTILEATTMPNTVGKTTVPTTVETTTDPTTAETTTLPTTAPISVETTIKSTTVESTTLANTVETSTVPTTVETTTVPTTMEATTEPTTMKTTTVPTTVKKTTVPTTPRVLSEEELRKIFNLPLGVCFCSKFATVTRQCFPTALNKPCICRANFAGLRCEKCAPGYFNYPFCAPCRCNKQGSASLVCNQYTGRCSCKPGVRGRRCDECPVKSYGFPTCLACDCNLSGSYGGGAYCDPYTGQCPCRYGFRGRQCDKCPAGYYNFPNCQWCGCNPLTTTYDICEDSADGYRCLCKPNYEGLFCGQCKKGYYGFPVCKRCSCSPRGYGSCNELGKCVCNDGYAGIQCDRCANGYYGFPNCRACNCNTFGSYSRQCNYTTGECSCKPDIRGIQCDRCAENMVGFPACIKCDCNVDGTRFLPGFANRMCYGSAKYQCLCKSNVVGRTCDRCLHGFYNFSGSNPLGCTSCSCSHVGTVSGTRNCHAQNGRCECKNHVMGKKCQNCRDGYHGMKSHDIFGCKACKCDPGGSLRKNCIKHLGNCQCISGVRGKKCDSLYASRATYYPTLYHTYVELERAVLTSNTKIRVPIAADDDVFPSFSGVGYAIFPPYKEYAVVVAIPKTSKYHVIFHYALRNNQRSSAKVELYLRGSLLKPYNFEVQFPPRNPSEQQTKNLRLTVNKRGVNKEFELDKGTWTVAITSHSTVLLLDYIVFLPQDYYNADLLNDVQPGPCMLRTSKPEGCDMYTYYDPRSPSIVTVSGNRAYTHPFRRQAYLFTDTLYYLDEPKLSNMALLGESQPILGFDITVPESGPYVVMASYVHPERFIHRVSITIGNQRGTMEILPCKYQFLCRQFAMDGNKRPKNYELKARQTIGIKIESSASAKIGVSSVTVIPQAKWNIQYIEPRLLCRMVNKTCFPATYPIPENAFQLVAFSHRTKDKMTSIFNGAVKAFVSYRIIIHYRQSNSLSKKVEELSITGHQKPNIPVTFHYCPADPGCRVVVGEEEALNFVFNRGIFTATIQHERRTLLSYLLLVPQNVYSTSLLELQSSDKVTEFLQSCGKDHFHINPVRGRQCRQDVFSLTMRFIGGPLRCTCNVLGSRSSVCEEFGGQCLCRTNVVGRKCDRCKLGHAGFPRCRRCGCHVVGSVSPTCSTNGRCRCKPGFGGYKCDRCISSTYYGFPNCKPCACNTRGSLSTFCRSRDGQCQCRRNFNGKKCNECRIGYYDFPSCKKCSCEPAGIKLLPGEKNGCGSVDNTNCRCKDNVMGDKCDSCKPFHFNLHINNPLGCQSCGCNTNGSLGLIKTCHETTGQCLCKSHVTGRQCDQCKEGYYSIEGPNAFGCKRCSCNAGGSLSTYCNEITGQCPCLPGIGGNQCDRVKSNDYYYPTLHQYKVELEDAISTDNGRSAYSRYDESEFPGFSWRGYAVFSQSQTSIYMMIDVPRTSKYQLVFYYLLARYATVTALVRFTPTVNSALFPSGSATEQTLNVRFRATSNWFYRSADFLVVRDTWGDPQQIMLSQGKWKSTMSASATDLFVDYMVLLPEEYYKPKNLEVNVFSPCKLRGDSSHCSHLAFPSLKQDGFVTIQAEDSSVVGGVRRNRRVTDIPFHGLILTGSRNEMSFSLPSKVQGQFVLLASYFHDSDKEGVSVLVVKTGSEILRAQMSILSCRYRFGCRQVAIDKNHGVAVFIASQKEETTVSMTTSLTIALDFITAVPLAKWTQKLLLPATQCISNGFSCVQSTYFTPKDAVKVEAEDRLNGGDKAPYYIMDRRARLKHLKVGEKTLHINGRARTGRYYVIVHFYQPNFLSFLGKVVVSGQNAASTLLTFSYCPHVSGCRAIGTSQHREGMRESIYVGRQNDILVSIAIPEDKGVWIDYVLLVPISSFSASLLDIKPIDITQDFIQDCGQRSFFLKESTSQFCLRSAFILTTRFNSGALSCNCDSLGATKTSCEPFGGQCVCRPNVIGRACDKCKSGYSGFPYCKR</sequence>
<dbReference type="SMART" id="SM00181">
    <property type="entry name" value="EGF"/>
    <property type="match status" value="10"/>
</dbReference>
<evidence type="ECO:0000256" key="9">
    <source>
        <dbReference type="ARBA" id="ARBA00023292"/>
    </source>
</evidence>
<feature type="disulfide bond" evidence="10">
    <location>
        <begin position="2507"/>
        <end position="2519"/>
    </location>
</feature>
<dbReference type="SMART" id="SM00180">
    <property type="entry name" value="EGF_Lam"/>
    <property type="match status" value="16"/>
</dbReference>
<feature type="disulfide bond" evidence="10">
    <location>
        <begin position="1689"/>
        <end position="1698"/>
    </location>
</feature>
<evidence type="ECO:0000259" key="12">
    <source>
        <dbReference type="PROSITE" id="PS50027"/>
    </source>
</evidence>
<feature type="disulfide bond" evidence="10">
    <location>
        <begin position="1670"/>
        <end position="1687"/>
    </location>
</feature>
<feature type="region of interest" description="Disordered" evidence="11">
    <location>
        <begin position="663"/>
        <end position="685"/>
    </location>
</feature>
<evidence type="ECO:0000313" key="13">
    <source>
        <dbReference type="EMBL" id="CAH3110305.1"/>
    </source>
</evidence>
<dbReference type="InterPro" id="IPR050440">
    <property type="entry name" value="Laminin/Netrin_ECM"/>
</dbReference>
<dbReference type="Pfam" id="PF00053">
    <property type="entry name" value="EGF_laminin"/>
    <property type="match status" value="14"/>
</dbReference>
<feature type="disulfide bond" evidence="10">
    <location>
        <begin position="828"/>
        <end position="837"/>
    </location>
</feature>
<feature type="domain" description="Laminin EGF-like" evidence="12">
    <location>
        <begin position="1048"/>
        <end position="1100"/>
    </location>
</feature>
<evidence type="ECO:0000256" key="7">
    <source>
        <dbReference type="ARBA" id="ARBA00023157"/>
    </source>
</evidence>
<feature type="disulfide bond" evidence="10">
    <location>
        <begin position="1762"/>
        <end position="1779"/>
    </location>
</feature>
<feature type="disulfide bond" evidence="10">
    <location>
        <begin position="1071"/>
        <end position="1080"/>
    </location>
</feature>
<feature type="disulfide bond" evidence="10">
    <location>
        <begin position="1668"/>
        <end position="1680"/>
    </location>
</feature>
<feature type="disulfide bond" evidence="10">
    <location>
        <begin position="761"/>
        <end position="778"/>
    </location>
</feature>
<protein>
    <recommendedName>
        <fullName evidence="12">Laminin EGF-like domain-containing protein</fullName>
    </recommendedName>
</protein>
<dbReference type="PRINTS" id="PR00011">
    <property type="entry name" value="EGFLAMININ"/>
</dbReference>
<dbReference type="PANTHER" id="PTHR10574">
    <property type="entry name" value="NETRIN/LAMININ-RELATED"/>
    <property type="match status" value="1"/>
</dbReference>
<dbReference type="PANTHER" id="PTHR10574:SF406">
    <property type="entry name" value="LAMININ SUBUNIT ALPHA 5"/>
    <property type="match status" value="1"/>
</dbReference>
<evidence type="ECO:0000313" key="14">
    <source>
        <dbReference type="Proteomes" id="UP001159428"/>
    </source>
</evidence>
<feature type="disulfide bond" evidence="10">
    <location>
        <begin position="1886"/>
        <end position="1895"/>
    </location>
</feature>
<evidence type="ECO:0000256" key="8">
    <source>
        <dbReference type="ARBA" id="ARBA00023180"/>
    </source>
</evidence>
<reference evidence="13 14" key="1">
    <citation type="submission" date="2022-05" db="EMBL/GenBank/DDBJ databases">
        <authorList>
            <consortium name="Genoscope - CEA"/>
            <person name="William W."/>
        </authorList>
    </citation>
    <scope>NUCLEOTIDE SEQUENCE [LARGE SCALE GENOMIC DNA]</scope>
</reference>
<dbReference type="FunFam" id="2.10.25.10:FF:000388">
    <property type="entry name" value="Laminin subunit alpha"/>
    <property type="match status" value="1"/>
</dbReference>
<feature type="domain" description="Laminin EGF-like" evidence="12">
    <location>
        <begin position="901"/>
        <end position="943"/>
    </location>
</feature>
<dbReference type="GO" id="GO:0009888">
    <property type="term" value="P:tissue development"/>
    <property type="evidence" value="ECO:0007669"/>
    <property type="project" value="TreeGrafter"/>
</dbReference>
<keyword evidence="2" id="KW-0964">Secreted</keyword>
<feature type="disulfide bond" evidence="10">
    <location>
        <begin position="2509"/>
        <end position="2526"/>
    </location>
</feature>
<feature type="domain" description="Laminin EGF-like" evidence="12">
    <location>
        <begin position="1760"/>
        <end position="1805"/>
    </location>
</feature>
<comment type="caution">
    <text evidence="10">Lacks conserved residue(s) required for the propagation of feature annotation.</text>
</comment>
<dbReference type="GO" id="GO:0005604">
    <property type="term" value="C:basement membrane"/>
    <property type="evidence" value="ECO:0007669"/>
    <property type="project" value="UniProtKB-SubCell"/>
</dbReference>
<keyword evidence="6" id="KW-0084">Basement membrane</keyword>
<feature type="domain" description="Laminin EGF-like" evidence="12">
    <location>
        <begin position="944"/>
        <end position="1047"/>
    </location>
</feature>
<keyword evidence="5" id="KW-0677">Repeat</keyword>
<feature type="region of interest" description="Disordered" evidence="11">
    <location>
        <begin position="28"/>
        <end position="66"/>
    </location>
</feature>
<feature type="disulfide bond" evidence="10">
    <location>
        <begin position="1781"/>
        <end position="1790"/>
    </location>
</feature>
<evidence type="ECO:0000256" key="3">
    <source>
        <dbReference type="ARBA" id="ARBA00022530"/>
    </source>
</evidence>
<dbReference type="Proteomes" id="UP001159428">
    <property type="component" value="Unassembled WGS sequence"/>
</dbReference>
<feature type="domain" description="Laminin EGF-like" evidence="12">
    <location>
        <begin position="1668"/>
        <end position="1718"/>
    </location>
</feature>
<gene>
    <name evidence="13" type="ORF">PMEA_00003594</name>
</gene>
<dbReference type="CDD" id="cd02795">
    <property type="entry name" value="CBM6-CBM35-CBM36_like"/>
    <property type="match status" value="1"/>
</dbReference>
<evidence type="ECO:0000256" key="1">
    <source>
        <dbReference type="ARBA" id="ARBA00004302"/>
    </source>
</evidence>
<feature type="disulfide bond" evidence="10">
    <location>
        <begin position="780"/>
        <end position="789"/>
    </location>
</feature>
<dbReference type="PROSITE" id="PS01248">
    <property type="entry name" value="EGF_LAM_1"/>
    <property type="match status" value="6"/>
</dbReference>